<protein>
    <recommendedName>
        <fullName evidence="1">Fungal lipase-type domain-containing protein</fullName>
    </recommendedName>
</protein>
<dbReference type="InterPro" id="IPR029058">
    <property type="entry name" value="AB_hydrolase_fold"/>
</dbReference>
<dbReference type="SUPFAM" id="SSF53474">
    <property type="entry name" value="alpha/beta-Hydrolases"/>
    <property type="match status" value="1"/>
</dbReference>
<dbReference type="Proteomes" id="UP000778951">
    <property type="component" value="Unassembled WGS sequence"/>
</dbReference>
<evidence type="ECO:0000313" key="3">
    <source>
        <dbReference type="Proteomes" id="UP000778951"/>
    </source>
</evidence>
<evidence type="ECO:0000259" key="1">
    <source>
        <dbReference type="Pfam" id="PF01764"/>
    </source>
</evidence>
<dbReference type="AlphaFoldDB" id="A0A968GE68"/>
<dbReference type="GO" id="GO:0006629">
    <property type="term" value="P:lipid metabolic process"/>
    <property type="evidence" value="ECO:0007669"/>
    <property type="project" value="InterPro"/>
</dbReference>
<feature type="domain" description="Fungal lipase-type" evidence="1">
    <location>
        <begin position="159"/>
        <end position="239"/>
    </location>
</feature>
<dbReference type="Pfam" id="PF01764">
    <property type="entry name" value="Lipase_3"/>
    <property type="match status" value="1"/>
</dbReference>
<dbReference type="EMBL" id="JAATLM010000001">
    <property type="protein sequence ID" value="NIZ68637.1"/>
    <property type="molecule type" value="Genomic_DNA"/>
</dbReference>
<organism evidence="2 3">
    <name type="scientific">Entomospira culicis</name>
    <dbReference type="NCBI Taxonomy" id="2719989"/>
    <lineage>
        <taxon>Bacteria</taxon>
        <taxon>Pseudomonadati</taxon>
        <taxon>Spirochaetota</taxon>
        <taxon>Spirochaetia</taxon>
        <taxon>Spirochaetales</taxon>
        <taxon>Spirochaetaceae</taxon>
        <taxon>Entomospira</taxon>
    </lineage>
</organism>
<dbReference type="Gene3D" id="3.40.50.1820">
    <property type="entry name" value="alpha/beta hydrolase"/>
    <property type="match status" value="1"/>
</dbReference>
<reference evidence="2" key="1">
    <citation type="submission" date="2020-03" db="EMBL/GenBank/DDBJ databases">
        <title>Spirochaetal bacteria isolated from arthropods constitute a novel genus Entomospira genus novum within the order Spirochaetales.</title>
        <authorList>
            <person name="Grana-Miraglia L."/>
            <person name="Sikutova S."/>
            <person name="Fingerle V."/>
            <person name="Sing A."/>
            <person name="Castillo-Ramirez S."/>
            <person name="Margos G."/>
            <person name="Rudolf I."/>
        </authorList>
    </citation>
    <scope>NUCLEOTIDE SEQUENCE</scope>
    <source>
        <strain evidence="2">BR149</strain>
    </source>
</reference>
<comment type="caution">
    <text evidence="2">The sequence shown here is derived from an EMBL/GenBank/DDBJ whole genome shotgun (WGS) entry which is preliminary data.</text>
</comment>
<evidence type="ECO:0000313" key="2">
    <source>
        <dbReference type="EMBL" id="NIZ68637.1"/>
    </source>
</evidence>
<dbReference type="RefSeq" id="WP_167694709.1">
    <property type="nucleotide sequence ID" value="NZ_CP118181.1"/>
</dbReference>
<sequence length="303" mass="35444">MRGWICTLLLLFFGEPITLSAYTFVDILEGLHETRYDRISGYDGFDWMVRSYAEERLVVIYFDSTTEYLDFRADASAVLSRFFQRAESSDHRQEERQKQLEKIWKIKDPHKQEQALKAYQSRMINEMLTDSYFSLSPQNFVLNSQLRQAWQLFLTVLTEPNYQDYKILMVGHSFGALLAQATASRALMLNLVANLNREIYAVTFGALGANGAIKNYLPKSYLERYIYTFNREQDIVVKLAWGGSFGREFLWPEHQHDPSMDNMYAFLVERLLGNHHLIPIILDLEANKLPYANCFPWMDHCEP</sequence>
<dbReference type="InterPro" id="IPR002921">
    <property type="entry name" value="Fungal_lipase-type"/>
</dbReference>
<gene>
    <name evidence="2" type="ORF">HCT48_00165</name>
</gene>
<name>A0A968GE68_9SPIO</name>
<keyword evidence="3" id="KW-1185">Reference proteome</keyword>
<proteinExistence type="predicted"/>
<accession>A0A968GE68</accession>